<keyword evidence="14" id="KW-0460">Magnesium</keyword>
<comment type="similarity">
    <text evidence="5 23">Belongs to the folylpolyglutamate synthase family.</text>
</comment>
<dbReference type="InterPro" id="IPR036615">
    <property type="entry name" value="Mur_ligase_C_dom_sf"/>
</dbReference>
<dbReference type="NCBIfam" id="TIGR01499">
    <property type="entry name" value="folC"/>
    <property type="match status" value="1"/>
</dbReference>
<accession>A0A2N9YAE8</accession>
<evidence type="ECO:0000256" key="7">
    <source>
        <dbReference type="ARBA" id="ARBA00013023"/>
    </source>
</evidence>
<evidence type="ECO:0000313" key="27">
    <source>
        <dbReference type="Proteomes" id="UP000234271"/>
    </source>
</evidence>
<feature type="domain" description="Mur ligase central" evidence="25">
    <location>
        <begin position="47"/>
        <end position="222"/>
    </location>
</feature>
<dbReference type="GO" id="GO:0004326">
    <property type="term" value="F:tetrahydrofolylpolyglutamate synthase activity"/>
    <property type="evidence" value="ECO:0007669"/>
    <property type="project" value="UniProtKB-EC"/>
</dbReference>
<keyword evidence="11" id="KW-0479">Metal-binding</keyword>
<dbReference type="Gene3D" id="3.90.190.20">
    <property type="entry name" value="Mur ligase, C-terminal domain"/>
    <property type="match status" value="1"/>
</dbReference>
<gene>
    <name evidence="26" type="primary">folC</name>
    <name evidence="26" type="ORF">BLE401_01160</name>
</gene>
<keyword evidence="10 23" id="KW-0436">Ligase</keyword>
<evidence type="ECO:0000256" key="1">
    <source>
        <dbReference type="ARBA" id="ARBA00001946"/>
    </source>
</evidence>
<dbReference type="InterPro" id="IPR018109">
    <property type="entry name" value="Folylpolyglutamate_synth_CS"/>
</dbReference>
<evidence type="ECO:0000256" key="4">
    <source>
        <dbReference type="ARBA" id="ARBA00005150"/>
    </source>
</evidence>
<evidence type="ECO:0000259" key="25">
    <source>
        <dbReference type="Pfam" id="PF08245"/>
    </source>
</evidence>
<evidence type="ECO:0000256" key="5">
    <source>
        <dbReference type="ARBA" id="ARBA00008276"/>
    </source>
</evidence>
<dbReference type="GO" id="GO:0005737">
    <property type="term" value="C:cytoplasm"/>
    <property type="evidence" value="ECO:0007669"/>
    <property type="project" value="TreeGrafter"/>
</dbReference>
<proteinExistence type="inferred from homology"/>
<dbReference type="GO" id="GO:0005524">
    <property type="term" value="F:ATP binding"/>
    <property type="evidence" value="ECO:0007669"/>
    <property type="project" value="UniProtKB-KW"/>
</dbReference>
<dbReference type="RefSeq" id="WP_062149803.1">
    <property type="nucleotide sequence ID" value="NZ_CP012373.2"/>
</dbReference>
<dbReference type="GO" id="GO:0046656">
    <property type="term" value="P:folic acid biosynthetic process"/>
    <property type="evidence" value="ECO:0007669"/>
    <property type="project" value="UniProtKB-KW"/>
</dbReference>
<dbReference type="Proteomes" id="UP000234271">
    <property type="component" value="Chromosome"/>
</dbReference>
<evidence type="ECO:0000256" key="9">
    <source>
        <dbReference type="ARBA" id="ARBA00019357"/>
    </source>
</evidence>
<dbReference type="PANTHER" id="PTHR11136">
    <property type="entry name" value="FOLYLPOLYGLUTAMATE SYNTHASE-RELATED"/>
    <property type="match status" value="1"/>
</dbReference>
<sequence>MRFTTLDEWLDWQTALHPRQIELGLHRCREVAQRLQLLTPEFTVITVGGTNGKGSSVMLLDTLLQAGGYRTGRYMSPHLLRYNERICIHGQEVSDTDLCAAFNAIESVRGDISLTFFEFSTLAALYVFQQAQLDVAILEVGLGGRLDAVNIIDPTVALVTAIDIDHVDWLGSDRESIGFEKAGIFRANCPAVCSDPHPPARLVNYAQTLNTPLYLLGRDYFYEKDTVTTWRWKNNQQDYQLPLPALKGDFQLQNAAGVLMVLNLLQTRLPLQLLHYQQGLQTVKNPGRFQVFTNNCTRILDVAHNLQAAQALKQLLQSYPVQGKSYAVMSVLKDKDIEGIMRCMLPEITEWHIAPLIAPRATPIEELQEHLQAVGADCIQCHTSISDAYRHVLALATINDRIIVFGSFYTVADALMVEQCLQ</sequence>
<evidence type="ECO:0000256" key="18">
    <source>
        <dbReference type="ARBA" id="ARBA00032510"/>
    </source>
</evidence>
<reference evidence="27" key="1">
    <citation type="submission" date="2016-12" db="EMBL/GenBank/DDBJ databases">
        <title>Complete Genome Sequence of Beggiatoa leptomitiformis D-401.</title>
        <authorList>
            <person name="Fomenkov A."/>
            <person name="Vincze T."/>
            <person name="Grabovich M."/>
            <person name="Anton B.P."/>
            <person name="Dubinina G."/>
            <person name="Orlova M."/>
            <person name="Belousova E."/>
            <person name="Roberts R.J."/>
        </authorList>
    </citation>
    <scope>NUCLEOTIDE SEQUENCE [LARGE SCALE GENOMIC DNA]</scope>
    <source>
        <strain evidence="27">D-401</strain>
    </source>
</reference>
<comment type="pathway">
    <text evidence="4">Cofactor biosynthesis; tetrahydrofolylpolyglutamate biosynthesis.</text>
</comment>
<evidence type="ECO:0000256" key="17">
    <source>
        <dbReference type="ARBA" id="ARBA00030592"/>
    </source>
</evidence>
<dbReference type="EMBL" id="CP018889">
    <property type="protein sequence ID" value="AUI67438.1"/>
    <property type="molecule type" value="Genomic_DNA"/>
</dbReference>
<evidence type="ECO:0000259" key="24">
    <source>
        <dbReference type="Pfam" id="PF02875"/>
    </source>
</evidence>
<comment type="catalytic activity">
    <reaction evidence="22">
        <text>7,8-dihydropteroate + L-glutamate + ATP = 7,8-dihydrofolate + ADP + phosphate + H(+)</text>
        <dbReference type="Rhea" id="RHEA:23584"/>
        <dbReference type="ChEBI" id="CHEBI:15378"/>
        <dbReference type="ChEBI" id="CHEBI:17839"/>
        <dbReference type="ChEBI" id="CHEBI:29985"/>
        <dbReference type="ChEBI" id="CHEBI:30616"/>
        <dbReference type="ChEBI" id="CHEBI:43474"/>
        <dbReference type="ChEBI" id="CHEBI:57451"/>
        <dbReference type="ChEBI" id="CHEBI:456216"/>
        <dbReference type="EC" id="6.3.2.12"/>
    </reaction>
</comment>
<organism evidence="26 27">
    <name type="scientific">Beggiatoa leptomitoformis</name>
    <dbReference type="NCBI Taxonomy" id="288004"/>
    <lineage>
        <taxon>Bacteria</taxon>
        <taxon>Pseudomonadati</taxon>
        <taxon>Pseudomonadota</taxon>
        <taxon>Gammaproteobacteria</taxon>
        <taxon>Thiotrichales</taxon>
        <taxon>Thiotrichaceae</taxon>
        <taxon>Beggiatoa</taxon>
    </lineage>
</organism>
<dbReference type="STRING" id="288004.AL038_04835"/>
<evidence type="ECO:0000256" key="16">
    <source>
        <dbReference type="ARBA" id="ARBA00030048"/>
    </source>
</evidence>
<comment type="function">
    <text evidence="2">Functions in two distinct reactions of the de novo folate biosynthetic pathway. Catalyzes the addition of a glutamate residue to dihydropteroate (7,8-dihydropteroate or H2Pte) to form dihydrofolate (7,8-dihydrofolate monoglutamate or H2Pte-Glu). Also catalyzes successive additions of L-glutamate to tetrahydrofolate or 10-formyltetrahydrofolate or 5,10-methylenetetrahydrofolate, leading to folylpolyglutamate derivatives.</text>
</comment>
<evidence type="ECO:0000256" key="8">
    <source>
        <dbReference type="ARBA" id="ARBA00013025"/>
    </source>
</evidence>
<dbReference type="EC" id="6.3.2.17" evidence="8"/>
<dbReference type="SUPFAM" id="SSF53244">
    <property type="entry name" value="MurD-like peptide ligases, peptide-binding domain"/>
    <property type="match status" value="1"/>
</dbReference>
<comment type="catalytic activity">
    <reaction evidence="21">
        <text>(6R)-5,10-methylenetetrahydrofolyl-(gamma-L-Glu)(n) + L-glutamate + ATP = (6R)-5,10-methylenetetrahydrofolyl-(gamma-L-Glu)(n+1) + ADP + phosphate + H(+)</text>
        <dbReference type="Rhea" id="RHEA:51912"/>
        <dbReference type="Rhea" id="RHEA-COMP:13257"/>
        <dbReference type="Rhea" id="RHEA-COMP:13258"/>
        <dbReference type="ChEBI" id="CHEBI:15378"/>
        <dbReference type="ChEBI" id="CHEBI:29985"/>
        <dbReference type="ChEBI" id="CHEBI:30616"/>
        <dbReference type="ChEBI" id="CHEBI:43474"/>
        <dbReference type="ChEBI" id="CHEBI:136572"/>
        <dbReference type="ChEBI" id="CHEBI:456216"/>
        <dbReference type="EC" id="6.3.2.17"/>
    </reaction>
</comment>
<comment type="catalytic activity">
    <reaction evidence="19">
        <text>(6S)-5,6,7,8-tetrahydrofolyl-(gamma-L-Glu)(n) + L-glutamate + ATP = (6S)-5,6,7,8-tetrahydrofolyl-(gamma-L-Glu)(n+1) + ADP + phosphate + H(+)</text>
        <dbReference type="Rhea" id="RHEA:10580"/>
        <dbReference type="Rhea" id="RHEA-COMP:14738"/>
        <dbReference type="Rhea" id="RHEA-COMP:14740"/>
        <dbReference type="ChEBI" id="CHEBI:15378"/>
        <dbReference type="ChEBI" id="CHEBI:29985"/>
        <dbReference type="ChEBI" id="CHEBI:30616"/>
        <dbReference type="ChEBI" id="CHEBI:43474"/>
        <dbReference type="ChEBI" id="CHEBI:141005"/>
        <dbReference type="ChEBI" id="CHEBI:456216"/>
        <dbReference type="EC" id="6.3.2.17"/>
    </reaction>
</comment>
<evidence type="ECO:0000313" key="26">
    <source>
        <dbReference type="EMBL" id="AUI67438.1"/>
    </source>
</evidence>
<dbReference type="SUPFAM" id="SSF53623">
    <property type="entry name" value="MurD-like peptide ligases, catalytic domain"/>
    <property type="match status" value="1"/>
</dbReference>
<dbReference type="NCBIfam" id="NF008101">
    <property type="entry name" value="PRK10846.1"/>
    <property type="match status" value="1"/>
</dbReference>
<comment type="subunit">
    <text evidence="6">Monomer.</text>
</comment>
<dbReference type="InterPro" id="IPR004101">
    <property type="entry name" value="Mur_ligase_C"/>
</dbReference>
<dbReference type="Pfam" id="PF08245">
    <property type="entry name" value="Mur_ligase_M"/>
    <property type="match status" value="1"/>
</dbReference>
<dbReference type="GO" id="GO:0046654">
    <property type="term" value="P:tetrahydrofolate biosynthetic process"/>
    <property type="evidence" value="ECO:0007669"/>
    <property type="project" value="UniProtKB-UniPathway"/>
</dbReference>
<evidence type="ECO:0000256" key="3">
    <source>
        <dbReference type="ARBA" id="ARBA00004799"/>
    </source>
</evidence>
<dbReference type="PIRSF" id="PIRSF001563">
    <property type="entry name" value="Folylpolyglu_synth"/>
    <property type="match status" value="1"/>
</dbReference>
<evidence type="ECO:0000256" key="12">
    <source>
        <dbReference type="ARBA" id="ARBA00022741"/>
    </source>
</evidence>
<evidence type="ECO:0000256" key="21">
    <source>
        <dbReference type="ARBA" id="ARBA00049035"/>
    </source>
</evidence>
<dbReference type="Gene3D" id="3.40.1190.10">
    <property type="entry name" value="Mur-like, catalytic domain"/>
    <property type="match status" value="1"/>
</dbReference>
<evidence type="ECO:0000256" key="23">
    <source>
        <dbReference type="PIRNR" id="PIRNR001563"/>
    </source>
</evidence>
<comment type="cofactor">
    <cofactor evidence="1">
        <name>Mg(2+)</name>
        <dbReference type="ChEBI" id="CHEBI:18420"/>
    </cofactor>
</comment>
<evidence type="ECO:0000256" key="10">
    <source>
        <dbReference type="ARBA" id="ARBA00022598"/>
    </source>
</evidence>
<dbReference type="InterPro" id="IPR001645">
    <property type="entry name" value="Folylpolyglutamate_synth"/>
</dbReference>
<dbReference type="PANTHER" id="PTHR11136:SF0">
    <property type="entry name" value="DIHYDROFOLATE SYNTHETASE-RELATED"/>
    <property type="match status" value="1"/>
</dbReference>
<evidence type="ECO:0000256" key="15">
    <source>
        <dbReference type="ARBA" id="ARBA00022909"/>
    </source>
</evidence>
<dbReference type="EC" id="6.3.2.12" evidence="7"/>
<dbReference type="InterPro" id="IPR036565">
    <property type="entry name" value="Mur-like_cat_sf"/>
</dbReference>
<dbReference type="FunFam" id="3.40.1190.10:FF:000004">
    <property type="entry name" value="Dihydrofolate synthase/folylpolyglutamate synthase"/>
    <property type="match status" value="1"/>
</dbReference>
<keyword evidence="13 23" id="KW-0067">ATP-binding</keyword>
<evidence type="ECO:0000256" key="6">
    <source>
        <dbReference type="ARBA" id="ARBA00011245"/>
    </source>
</evidence>
<dbReference type="GO" id="GO:0008841">
    <property type="term" value="F:dihydrofolate synthase activity"/>
    <property type="evidence" value="ECO:0007669"/>
    <property type="project" value="UniProtKB-EC"/>
</dbReference>
<dbReference type="Pfam" id="PF02875">
    <property type="entry name" value="Mur_ligase_C"/>
    <property type="match status" value="1"/>
</dbReference>
<name>A0A2N9YAE8_9GAMM</name>
<dbReference type="AlphaFoldDB" id="A0A2N9YAE8"/>
<evidence type="ECO:0000256" key="19">
    <source>
        <dbReference type="ARBA" id="ARBA00047493"/>
    </source>
</evidence>
<evidence type="ECO:0000256" key="11">
    <source>
        <dbReference type="ARBA" id="ARBA00022723"/>
    </source>
</evidence>
<comment type="pathway">
    <text evidence="3">Cofactor biosynthesis; tetrahydrofolate biosynthesis; 7,8-dihydrofolate from 2-amino-4-hydroxy-6-hydroxymethyl-7,8-dihydropteridine diphosphate and 4-aminobenzoate: step 2/2.</text>
</comment>
<keyword evidence="15" id="KW-0289">Folate biosynthesis</keyword>
<evidence type="ECO:0000256" key="22">
    <source>
        <dbReference type="ARBA" id="ARBA00049161"/>
    </source>
</evidence>
<feature type="domain" description="Mur ligase C-terminal" evidence="24">
    <location>
        <begin position="287"/>
        <end position="408"/>
    </location>
</feature>
<evidence type="ECO:0000256" key="13">
    <source>
        <dbReference type="ARBA" id="ARBA00022840"/>
    </source>
</evidence>
<dbReference type="PROSITE" id="PS01011">
    <property type="entry name" value="FOLYLPOLYGLU_SYNT_1"/>
    <property type="match status" value="1"/>
</dbReference>
<comment type="catalytic activity">
    <reaction evidence="20">
        <text>10-formyltetrahydrofolyl-(gamma-L-Glu)(n) + L-glutamate + ATP = 10-formyltetrahydrofolyl-(gamma-L-Glu)(n+1) + ADP + phosphate + H(+)</text>
        <dbReference type="Rhea" id="RHEA:51904"/>
        <dbReference type="Rhea" id="RHEA-COMP:13088"/>
        <dbReference type="Rhea" id="RHEA-COMP:14300"/>
        <dbReference type="ChEBI" id="CHEBI:15378"/>
        <dbReference type="ChEBI" id="CHEBI:29985"/>
        <dbReference type="ChEBI" id="CHEBI:30616"/>
        <dbReference type="ChEBI" id="CHEBI:43474"/>
        <dbReference type="ChEBI" id="CHEBI:134413"/>
        <dbReference type="ChEBI" id="CHEBI:456216"/>
        <dbReference type="EC" id="6.3.2.17"/>
    </reaction>
</comment>
<dbReference type="InterPro" id="IPR013221">
    <property type="entry name" value="Mur_ligase_cen"/>
</dbReference>
<keyword evidence="12 23" id="KW-0547">Nucleotide-binding</keyword>
<dbReference type="GO" id="GO:0046872">
    <property type="term" value="F:metal ion binding"/>
    <property type="evidence" value="ECO:0007669"/>
    <property type="project" value="UniProtKB-KW"/>
</dbReference>
<keyword evidence="27" id="KW-1185">Reference proteome</keyword>
<evidence type="ECO:0000256" key="20">
    <source>
        <dbReference type="ARBA" id="ARBA00047808"/>
    </source>
</evidence>
<evidence type="ECO:0000256" key="2">
    <source>
        <dbReference type="ARBA" id="ARBA00002714"/>
    </source>
</evidence>
<dbReference type="UniPathway" id="UPA00077">
    <property type="reaction ID" value="UER00157"/>
</dbReference>
<dbReference type="OrthoDB" id="9809356at2"/>
<protein>
    <recommendedName>
        <fullName evidence="9">Dihydrofolate synthase/folylpolyglutamate synthase</fullName>
        <ecNumber evidence="7">6.3.2.12</ecNumber>
        <ecNumber evidence="8">6.3.2.17</ecNumber>
    </recommendedName>
    <alternativeName>
        <fullName evidence="18">Folylpoly-gamma-glutamate synthetase-dihydrofolate synthetase</fullName>
    </alternativeName>
    <alternativeName>
        <fullName evidence="16">Folylpolyglutamate synthetase</fullName>
    </alternativeName>
    <alternativeName>
        <fullName evidence="17">Tetrahydrofolylpolyglutamate synthase</fullName>
    </alternativeName>
</protein>
<evidence type="ECO:0000256" key="14">
    <source>
        <dbReference type="ARBA" id="ARBA00022842"/>
    </source>
</evidence>
<dbReference type="KEGG" id="blep:AL038_04835"/>